<dbReference type="SUPFAM" id="SSF48403">
    <property type="entry name" value="Ankyrin repeat"/>
    <property type="match status" value="1"/>
</dbReference>
<dbReference type="PROSITE" id="PS50088">
    <property type="entry name" value="ANK_REPEAT"/>
    <property type="match status" value="1"/>
</dbReference>
<dbReference type="GO" id="GO:0030837">
    <property type="term" value="P:negative regulation of actin filament polymerization"/>
    <property type="evidence" value="ECO:0007669"/>
    <property type="project" value="InterPro"/>
</dbReference>
<accession>A0A803YLS8</accession>
<reference evidence="3" key="3">
    <citation type="submission" date="2025-09" db="UniProtKB">
        <authorList>
            <consortium name="Ensembl"/>
        </authorList>
    </citation>
    <scope>IDENTIFICATION</scope>
</reference>
<name>A0A803YLS8_MELGA</name>
<dbReference type="Ensembl" id="ENSMGAT00000036028.1">
    <property type="protein sequence ID" value="ENSMGAP00000032726.1"/>
    <property type="gene ID" value="ENSMGAG00000011680.2"/>
</dbReference>
<organism evidence="3 4">
    <name type="scientific">Meleagris gallopavo</name>
    <name type="common">Wild turkey</name>
    <dbReference type="NCBI Taxonomy" id="9103"/>
    <lineage>
        <taxon>Eukaryota</taxon>
        <taxon>Metazoa</taxon>
        <taxon>Chordata</taxon>
        <taxon>Craniata</taxon>
        <taxon>Vertebrata</taxon>
        <taxon>Euteleostomi</taxon>
        <taxon>Archelosauria</taxon>
        <taxon>Archosauria</taxon>
        <taxon>Dinosauria</taxon>
        <taxon>Saurischia</taxon>
        <taxon>Theropoda</taxon>
        <taxon>Coelurosauria</taxon>
        <taxon>Aves</taxon>
        <taxon>Neognathae</taxon>
        <taxon>Galloanserae</taxon>
        <taxon>Galliformes</taxon>
        <taxon>Phasianidae</taxon>
        <taxon>Meleagridinae</taxon>
        <taxon>Meleagris</taxon>
    </lineage>
</organism>
<proteinExistence type="predicted"/>
<feature type="compositionally biased region" description="Low complexity" evidence="2">
    <location>
        <begin position="363"/>
        <end position="372"/>
    </location>
</feature>
<dbReference type="PANTHER" id="PTHR24168">
    <property type="entry name" value="KN MOTIF AND ANKYRIN REPEAT DOMAIN-CONTAINING"/>
    <property type="match status" value="1"/>
</dbReference>
<feature type="compositionally biased region" description="Gly residues" evidence="2">
    <location>
        <begin position="265"/>
        <end position="276"/>
    </location>
</feature>
<dbReference type="Gene3D" id="1.25.40.20">
    <property type="entry name" value="Ankyrin repeat-containing domain"/>
    <property type="match status" value="1"/>
</dbReference>
<evidence type="ECO:0000313" key="4">
    <source>
        <dbReference type="Proteomes" id="UP000001645"/>
    </source>
</evidence>
<protein>
    <submittedName>
        <fullName evidence="3">KN motif and ankyrin repeat domains 4</fullName>
    </submittedName>
</protein>
<feature type="compositionally biased region" description="Acidic residues" evidence="2">
    <location>
        <begin position="83"/>
        <end position="96"/>
    </location>
</feature>
<evidence type="ECO:0000313" key="3">
    <source>
        <dbReference type="Ensembl" id="ENSMGAP00000032726.1"/>
    </source>
</evidence>
<keyword evidence="4" id="KW-1185">Reference proteome</keyword>
<dbReference type="InterPro" id="IPR047184">
    <property type="entry name" value="KANK1-4"/>
</dbReference>
<dbReference type="InterPro" id="IPR036770">
    <property type="entry name" value="Ankyrin_rpt-contain_sf"/>
</dbReference>
<feature type="compositionally biased region" description="Low complexity" evidence="2">
    <location>
        <begin position="29"/>
        <end position="46"/>
    </location>
</feature>
<sequence>MQLASHPCPMGMGSSPAASPTPWKHRTASTWTWTSSKTSPTTSLKSIMKKKGYGSHAGGNGTKKNLQFVGVNGGYESTSSEDTSCEDSPSDGDAESDTERGAGGLEPTKEQGGGGSEGASFGTSLQETQKDDDLQEPGAEAAPCTQRKADRCKPSEDFLAACQLLSQHLSEIRTTSDQHLRHVLSTVCQEWFRVSSRKSSSPEVVTAYLQALGTIQPQLLEAVVNMADRNGNTALHYSVSHSNFTIAKLLLDTGRADGPDAGGEPRTGGHGAGPAGLPGRRQPAGRAGQHGADGGLPAGQHQHGQAAAGPARLPAGADGQGRRHSAGHCPEERPRGHRCTAAQRPARPQRLNPAWRRQRGRRATTAGVISPH</sequence>
<dbReference type="PROSITE" id="PS50297">
    <property type="entry name" value="ANK_REP_REGION"/>
    <property type="match status" value="1"/>
</dbReference>
<dbReference type="AlphaFoldDB" id="A0A803YLS8"/>
<reference evidence="3 4" key="1">
    <citation type="journal article" date="2010" name="PLoS Biol.">
        <title>Multi-platform next-generation sequencing of the domestic turkey (Meleagris gallopavo): genome assembly and analysis.</title>
        <authorList>
            <person name="Dalloul R.A."/>
            <person name="Long J.A."/>
            <person name="Zimin A.V."/>
            <person name="Aslam L."/>
            <person name="Beal K."/>
            <person name="Blomberg L.A."/>
            <person name="Bouffard P."/>
            <person name="Burt D.W."/>
            <person name="Crasta O."/>
            <person name="Crooijmans R.P."/>
            <person name="Cooper K."/>
            <person name="Coulombe R.A."/>
            <person name="De S."/>
            <person name="Delany M.E."/>
            <person name="Dodgson J.B."/>
            <person name="Dong J.J."/>
            <person name="Evans C."/>
            <person name="Frederickson K.M."/>
            <person name="Flicek P."/>
            <person name="Florea L."/>
            <person name="Folkerts O."/>
            <person name="Groenen M.A."/>
            <person name="Harkins T.T."/>
            <person name="Herrero J."/>
            <person name="Hoffmann S."/>
            <person name="Megens H.J."/>
            <person name="Jiang A."/>
            <person name="de Jong P."/>
            <person name="Kaiser P."/>
            <person name="Kim H."/>
            <person name="Kim K.W."/>
            <person name="Kim S."/>
            <person name="Langenberger D."/>
            <person name="Lee M.K."/>
            <person name="Lee T."/>
            <person name="Mane S."/>
            <person name="Marcais G."/>
            <person name="Marz M."/>
            <person name="McElroy A.P."/>
            <person name="Modise T."/>
            <person name="Nefedov M."/>
            <person name="Notredame C."/>
            <person name="Paton I.R."/>
            <person name="Payne W.S."/>
            <person name="Pertea G."/>
            <person name="Prickett D."/>
            <person name="Puiu D."/>
            <person name="Qioa D."/>
            <person name="Raineri E."/>
            <person name="Ruffier M."/>
            <person name="Salzberg S.L."/>
            <person name="Schatz M.C."/>
            <person name="Scheuring C."/>
            <person name="Schmidt C.J."/>
            <person name="Schroeder S."/>
            <person name="Searle S.M."/>
            <person name="Smith E.J."/>
            <person name="Smith J."/>
            <person name="Sonstegard T.S."/>
            <person name="Stadler P.F."/>
            <person name="Tafer H."/>
            <person name="Tu Z.J."/>
            <person name="Van Tassell C.P."/>
            <person name="Vilella A.J."/>
            <person name="Williams K.P."/>
            <person name="Yorke J.A."/>
            <person name="Zhang L."/>
            <person name="Zhang H.B."/>
            <person name="Zhang X."/>
            <person name="Zhang Y."/>
            <person name="Reed K.M."/>
        </authorList>
    </citation>
    <scope>NUCLEOTIDE SEQUENCE [LARGE SCALE GENOMIC DNA]</scope>
</reference>
<dbReference type="OrthoDB" id="5406014at2759"/>
<dbReference type="Bgee" id="ENSMGAG00000011680">
    <property type="expression patterns" value="Expressed in liver and 17 other cell types or tissues"/>
</dbReference>
<reference evidence="3" key="2">
    <citation type="submission" date="2025-08" db="UniProtKB">
        <authorList>
            <consortium name="Ensembl"/>
        </authorList>
    </citation>
    <scope>IDENTIFICATION</scope>
</reference>
<dbReference type="GO" id="GO:0005737">
    <property type="term" value="C:cytoplasm"/>
    <property type="evidence" value="ECO:0007669"/>
    <property type="project" value="TreeGrafter"/>
</dbReference>
<dbReference type="PANTHER" id="PTHR24168:SF24">
    <property type="entry name" value="KN MOTIF AND ANKYRIN REPEAT DOMAIN-CONTAINING PROTEIN 4"/>
    <property type="match status" value="1"/>
</dbReference>
<dbReference type="GO" id="GO:0005856">
    <property type="term" value="C:cytoskeleton"/>
    <property type="evidence" value="ECO:0007669"/>
    <property type="project" value="TreeGrafter"/>
</dbReference>
<dbReference type="Pfam" id="PF13637">
    <property type="entry name" value="Ank_4"/>
    <property type="match status" value="1"/>
</dbReference>
<dbReference type="InterPro" id="IPR002110">
    <property type="entry name" value="Ankyrin_rpt"/>
</dbReference>
<gene>
    <name evidence="3" type="primary">KANK4</name>
</gene>
<feature type="region of interest" description="Disordered" evidence="2">
    <location>
        <begin position="1"/>
        <end position="150"/>
    </location>
</feature>
<feature type="repeat" description="ANK" evidence="1">
    <location>
        <begin position="230"/>
        <end position="254"/>
    </location>
</feature>
<dbReference type="Proteomes" id="UP000001645">
    <property type="component" value="Chromosome 10"/>
</dbReference>
<feature type="compositionally biased region" description="Low complexity" evidence="2">
    <location>
        <begin position="277"/>
        <end position="290"/>
    </location>
</feature>
<feature type="compositionally biased region" description="Low complexity" evidence="2">
    <location>
        <begin position="298"/>
        <end position="317"/>
    </location>
</feature>
<dbReference type="GeneTree" id="ENSGT00940000158468"/>
<feature type="region of interest" description="Disordered" evidence="2">
    <location>
        <begin position="255"/>
        <end position="372"/>
    </location>
</feature>
<keyword evidence="1" id="KW-0040">ANK repeat</keyword>
<evidence type="ECO:0000256" key="2">
    <source>
        <dbReference type="SAM" id="MobiDB-lite"/>
    </source>
</evidence>
<evidence type="ECO:0000256" key="1">
    <source>
        <dbReference type="PROSITE-ProRule" id="PRU00023"/>
    </source>
</evidence>